<accession>A0A3Q8ILV2</accession>
<evidence type="ECO:0000256" key="1">
    <source>
        <dbReference type="SAM" id="MobiDB-lite"/>
    </source>
</evidence>
<dbReference type="OrthoDB" id="2160638at2759"/>
<dbReference type="GeneID" id="13391594"/>
<evidence type="ECO:0000313" key="3">
    <source>
        <dbReference type="EMBL" id="CBZ37146.1"/>
    </source>
</evidence>
<evidence type="ECO:0000313" key="5">
    <source>
        <dbReference type="Proteomes" id="UP000008980"/>
    </source>
</evidence>
<dbReference type="VEuPathDB" id="TriTrypDB:LDHU3_33.0060"/>
<keyword evidence="6" id="KW-1185">Reference proteome</keyword>
<organism evidence="2 6">
    <name type="scientific">Leishmania donovani</name>
    <dbReference type="NCBI Taxonomy" id="5661"/>
    <lineage>
        <taxon>Eukaryota</taxon>
        <taxon>Discoba</taxon>
        <taxon>Euglenozoa</taxon>
        <taxon>Kinetoplastea</taxon>
        <taxon>Metakinetoplastina</taxon>
        <taxon>Trypanosomatida</taxon>
        <taxon>Trypanosomatidae</taxon>
        <taxon>Leishmaniinae</taxon>
        <taxon>Leishmania</taxon>
    </lineage>
</organism>
<reference evidence="3 5" key="1">
    <citation type="journal article" date="2011" name="Genome Res.">
        <title>Whole genome sequencing of multiple Leishmania donovani clinical isolates provides insights into population structure and mechanisms of drug resistance.</title>
        <authorList>
            <person name="Downing T."/>
            <person name="Imamura H."/>
            <person name="Decuypere S."/>
            <person name="Clark T.G."/>
            <person name="Coombs G.H."/>
            <person name="Cotton J.A."/>
            <person name="Hilley J.D."/>
            <person name="de Doncker S."/>
            <person name="Maes I."/>
            <person name="Mottram J.C."/>
            <person name="Quail M.A."/>
            <person name="Rijal S."/>
            <person name="Sanders M."/>
            <person name="Schonian G."/>
            <person name="Stark O."/>
            <person name="Sundar S."/>
            <person name="Vanaerschot M."/>
            <person name="Hertz-Fowler C."/>
            <person name="Dujardin J.C."/>
            <person name="Berriman M."/>
        </authorList>
    </citation>
    <scope>NUCLEOTIDE SEQUENCE [LARGE SCALE GENOMIC DNA]</scope>
    <source>
        <strain evidence="3 5">BPK282A1</strain>
    </source>
</reference>
<reference evidence="3" key="2">
    <citation type="submission" date="2011-01" db="EMBL/GenBank/DDBJ databases">
        <authorList>
            <person name="Zhao B.P."/>
            <person name="Ren Z.A."/>
            <person name="Li C.D."/>
        </authorList>
    </citation>
    <scope>NUCLEOTIDE SEQUENCE</scope>
    <source>
        <strain evidence="3">BPK282A1</strain>
    </source>
</reference>
<gene>
    <name evidence="4" type="ORF">CGC21_38590</name>
    <name evidence="3" type="ORF">LDBPK_330050</name>
    <name evidence="2" type="ORF">LdCL_330005400</name>
</gene>
<reference evidence="7" key="6">
    <citation type="submission" date="2019-02" db="EMBL/GenBank/DDBJ databases">
        <title>FDA dAtabase for Regulatory Grade micrObial Sequences (FDA-ARGOS): Supporting development and validation of Infectious Disease Dx tests.</title>
        <authorList>
            <person name="Duncan R."/>
            <person name="Fisher C."/>
            <person name="Tallon L."/>
            <person name="Sadzewicz L."/>
            <person name="Sengamalay N."/>
            <person name="Ott S."/>
            <person name="Godinez A."/>
            <person name="Nagaraj S."/>
            <person name="Vavikolanu K."/>
            <person name="Nadendla S."/>
            <person name="Aluvathingal J."/>
            <person name="Sichtig H."/>
        </authorList>
    </citation>
    <scope>NUCLEOTIDE SEQUENCE [LARGE SCALE GENOMIC DNA]</scope>
    <source>
        <strain evidence="7">FDAARGOS_361</strain>
    </source>
</reference>
<protein>
    <recommendedName>
        <fullName evidence="8">LisH domain-containing protein</fullName>
    </recommendedName>
</protein>
<feature type="region of interest" description="Disordered" evidence="1">
    <location>
        <begin position="164"/>
        <end position="197"/>
    </location>
</feature>
<name>A0A3Q8ILV2_LEIDO</name>
<dbReference type="Gene3D" id="1.20.960.40">
    <property type="match status" value="1"/>
</dbReference>
<dbReference type="KEGG" id="ldo:LDBPK_330050"/>
<dbReference type="RefSeq" id="XP_003863829.1">
    <property type="nucleotide sequence ID" value="XM_003863781.1"/>
</dbReference>
<dbReference type="EMBL" id="FR799620">
    <property type="protein sequence ID" value="CBZ37146.1"/>
    <property type="molecule type" value="Genomic_DNA"/>
</dbReference>
<sequence length="232" mass="24793">MDEFRPDDTTQIEEGSESNAALLQLQDALVSALTASGALGKIRAQLRATALALIRGDDELQNAAVGPFIRPLTLTTHAKVCLLLLHDFLQHYHLQQTAGVLDVESSLHLLFNERSALLGDLARLPGDGSLLERLVQLYEPTRQIPGVGSSNATAVTTASQATVSIPAAKPPASPVASSSSSASQEQTVAVAQPQDADVQYELDRYEDSIPFSDAEGTMDGYAHCEEVERLTQ</sequence>
<dbReference type="EMBL" id="CP029532">
    <property type="protein sequence ID" value="AYU81970.1"/>
    <property type="molecule type" value="Genomic_DNA"/>
</dbReference>
<dbReference type="Proteomes" id="UP000274082">
    <property type="component" value="Chromosome 33"/>
</dbReference>
<dbReference type="Proteomes" id="UP000008980">
    <property type="component" value="Chromosome 33"/>
</dbReference>
<reference evidence="5" key="3">
    <citation type="submission" date="2011-02" db="EMBL/GenBank/DDBJ databases">
        <title>Whole genome sequencing of Leishmania donovani clinical lines reveals dynamic variation related to drug resistance.</title>
        <authorList>
            <person name="Downing T."/>
            <person name="Imamura H."/>
            <person name="Sanders M."/>
            <person name="Decuypere S."/>
            <person name="Hertz-Fowler C."/>
            <person name="Clark T.G."/>
            <person name="Rijal S."/>
            <person name="Sundar S."/>
            <person name="Quail M.A."/>
            <person name="De Doncker S."/>
            <person name="Maes I."/>
            <person name="Vanaerschot M."/>
            <person name="Stark O."/>
            <person name="Schonian G."/>
            <person name="Dujardin J.C."/>
            <person name="Berriman M."/>
        </authorList>
    </citation>
    <scope>NUCLEOTIDE SEQUENCE [LARGE SCALE GENOMIC DNA]</scope>
    <source>
        <strain evidence="5">BPK282A1</strain>
    </source>
</reference>
<feature type="compositionally biased region" description="Low complexity" evidence="1">
    <location>
        <begin position="174"/>
        <end position="192"/>
    </location>
</feature>
<dbReference type="VEuPathDB" id="TriTrypDB:LdBPK_330050.1"/>
<reference evidence="2 6" key="4">
    <citation type="journal article" date="2018" name="Sci. Rep.">
        <title>A complete Leishmania donovani reference genome identifies novel genetic variations associated with virulence.</title>
        <authorList>
            <person name="Lypaczewski P."/>
            <person name="Hoshizaki J."/>
            <person name="Zhang W.-W."/>
            <person name="McCall L.-I."/>
            <person name="Torcivia-Rodriguez J."/>
            <person name="Simonyan V."/>
            <person name="Kaur A."/>
            <person name="Dewar K."/>
            <person name="Matlashewski G."/>
        </authorList>
    </citation>
    <scope>NUCLEOTIDE SEQUENCE [LARGE SCALE GENOMIC DNA]</scope>
    <source>
        <strain evidence="2 6">LdCL</strain>
    </source>
</reference>
<dbReference type="OMA" id="TIDGNVH"/>
<dbReference type="AlphaFoldDB" id="A0A3Q8ILV2"/>
<evidence type="ECO:0000313" key="6">
    <source>
        <dbReference type="Proteomes" id="UP000274082"/>
    </source>
</evidence>
<dbReference type="Proteomes" id="UP000318447">
    <property type="component" value="Unassembled WGS sequence"/>
</dbReference>
<evidence type="ECO:0008006" key="8">
    <source>
        <dbReference type="Google" id="ProtNLM"/>
    </source>
</evidence>
<evidence type="ECO:0000313" key="2">
    <source>
        <dbReference type="EMBL" id="AYU81970.1"/>
    </source>
</evidence>
<proteinExistence type="predicted"/>
<reference evidence="4" key="5">
    <citation type="submission" date="2019-02" db="EMBL/GenBank/DDBJ databases">
        <title>FDA dAtabase for Regulatory Grade micrObial Sequences (FDA-ARGOS): Supporting development and validation of Infectious Disease Dx tests.</title>
        <authorList>
            <person name="Duncan R."/>
            <person name="Fisher C."/>
            <person name="Tallon L.J."/>
            <person name="Sadzewicz L."/>
            <person name="Sengamalay N."/>
            <person name="Ott S."/>
            <person name="Godinez A."/>
            <person name="Nagaraj S."/>
            <person name="Nadendla S."/>
            <person name="Sichtig H."/>
        </authorList>
    </citation>
    <scope>NUCLEOTIDE SEQUENCE</scope>
    <source>
        <strain evidence="4">FDAARGOS_361</strain>
    </source>
</reference>
<dbReference type="EMBL" id="RHLC01000007">
    <property type="protein sequence ID" value="TPP53867.1"/>
    <property type="molecule type" value="Genomic_DNA"/>
</dbReference>
<evidence type="ECO:0000313" key="7">
    <source>
        <dbReference type="Proteomes" id="UP000318447"/>
    </source>
</evidence>
<evidence type="ECO:0000313" key="4">
    <source>
        <dbReference type="EMBL" id="TPP53867.1"/>
    </source>
</evidence>
<dbReference type="VEuPathDB" id="TriTrypDB:LdCL_330005400"/>
<accession>E9BPT4</accession>